<keyword evidence="2" id="KW-1185">Reference proteome</keyword>
<dbReference type="InterPro" id="IPR018247">
    <property type="entry name" value="EF_Hand_1_Ca_BS"/>
</dbReference>
<organism evidence="1 2">
    <name type="scientific">Artemia franciscana</name>
    <name type="common">Brine shrimp</name>
    <name type="synonym">Artemia sanfranciscana</name>
    <dbReference type="NCBI Taxonomy" id="6661"/>
    <lineage>
        <taxon>Eukaryota</taxon>
        <taxon>Metazoa</taxon>
        <taxon>Ecdysozoa</taxon>
        <taxon>Arthropoda</taxon>
        <taxon>Crustacea</taxon>
        <taxon>Branchiopoda</taxon>
        <taxon>Anostraca</taxon>
        <taxon>Artemiidae</taxon>
        <taxon>Artemia</taxon>
    </lineage>
</organism>
<sequence length="110" mass="12860">MVGCLPYVSTWVRRQDSEDEDLAFLSENQPKGRSALSECQKQKLTFYFRHVLDLNRDNVISAEDFSVLTDVSPILIILRFEKLVSEKKSYKLKKPFIKLEKLTFRQFTGP</sequence>
<evidence type="ECO:0008006" key="3">
    <source>
        <dbReference type="Google" id="ProtNLM"/>
    </source>
</evidence>
<dbReference type="Gene3D" id="1.10.238.10">
    <property type="entry name" value="EF-hand"/>
    <property type="match status" value="1"/>
</dbReference>
<protein>
    <recommendedName>
        <fullName evidence="3">EF-hand domain-containing protein</fullName>
    </recommendedName>
</protein>
<evidence type="ECO:0000313" key="2">
    <source>
        <dbReference type="Proteomes" id="UP001187531"/>
    </source>
</evidence>
<accession>A0AA88I0N2</accession>
<dbReference type="AlphaFoldDB" id="A0AA88I0N2"/>
<name>A0AA88I0N2_ARTSF</name>
<gene>
    <name evidence="1" type="ORF">QYM36_006590</name>
</gene>
<reference evidence="1" key="1">
    <citation type="submission" date="2023-07" db="EMBL/GenBank/DDBJ databases">
        <title>Chromosome-level genome assembly of Artemia franciscana.</title>
        <authorList>
            <person name="Jo E."/>
        </authorList>
    </citation>
    <scope>NUCLEOTIDE SEQUENCE</scope>
    <source>
        <tissue evidence="1">Whole body</tissue>
    </source>
</reference>
<dbReference type="EMBL" id="JAVRJZ010000010">
    <property type="protein sequence ID" value="KAK2717834.1"/>
    <property type="molecule type" value="Genomic_DNA"/>
</dbReference>
<comment type="caution">
    <text evidence="1">The sequence shown here is derived from an EMBL/GenBank/DDBJ whole genome shotgun (WGS) entry which is preliminary data.</text>
</comment>
<evidence type="ECO:0000313" key="1">
    <source>
        <dbReference type="EMBL" id="KAK2717834.1"/>
    </source>
</evidence>
<dbReference type="Proteomes" id="UP001187531">
    <property type="component" value="Unassembled WGS sequence"/>
</dbReference>
<proteinExistence type="predicted"/>
<dbReference type="PROSITE" id="PS00018">
    <property type="entry name" value="EF_HAND_1"/>
    <property type="match status" value="1"/>
</dbReference>
<feature type="non-terminal residue" evidence="1">
    <location>
        <position position="110"/>
    </location>
</feature>